<name>A0A8J8T206_HALGN</name>
<evidence type="ECO:0000313" key="2">
    <source>
        <dbReference type="Proteomes" id="UP000785679"/>
    </source>
</evidence>
<protein>
    <submittedName>
        <fullName evidence="1">Uncharacterized protein</fullName>
    </submittedName>
</protein>
<evidence type="ECO:0000313" key="1">
    <source>
        <dbReference type="EMBL" id="TNV78636.1"/>
    </source>
</evidence>
<organism evidence="1 2">
    <name type="scientific">Halteria grandinella</name>
    <dbReference type="NCBI Taxonomy" id="5974"/>
    <lineage>
        <taxon>Eukaryota</taxon>
        <taxon>Sar</taxon>
        <taxon>Alveolata</taxon>
        <taxon>Ciliophora</taxon>
        <taxon>Intramacronucleata</taxon>
        <taxon>Spirotrichea</taxon>
        <taxon>Stichotrichia</taxon>
        <taxon>Sporadotrichida</taxon>
        <taxon>Halteriidae</taxon>
        <taxon>Halteria</taxon>
    </lineage>
</organism>
<dbReference type="Proteomes" id="UP000785679">
    <property type="component" value="Unassembled WGS sequence"/>
</dbReference>
<dbReference type="EMBL" id="RRYP01010064">
    <property type="protein sequence ID" value="TNV78636.1"/>
    <property type="molecule type" value="Genomic_DNA"/>
</dbReference>
<proteinExistence type="predicted"/>
<reference evidence="1" key="1">
    <citation type="submission" date="2019-06" db="EMBL/GenBank/DDBJ databases">
        <authorList>
            <person name="Zheng W."/>
        </authorList>
    </citation>
    <scope>NUCLEOTIDE SEQUENCE</scope>
    <source>
        <strain evidence="1">QDHG01</strain>
    </source>
</reference>
<keyword evidence="2" id="KW-1185">Reference proteome</keyword>
<comment type="caution">
    <text evidence="1">The sequence shown here is derived from an EMBL/GenBank/DDBJ whole genome shotgun (WGS) entry which is preliminary data.</text>
</comment>
<gene>
    <name evidence="1" type="ORF">FGO68_gene5036</name>
</gene>
<dbReference type="AlphaFoldDB" id="A0A8J8T206"/>
<accession>A0A8J8T206</accession>
<sequence length="92" mass="10537">MECRLHHRDFTLLIHTLGREQPRCNKIPKKESESCGVRSSKFRHSVICQRNSVRLALQICRILRTGIKVLQGSYGVIKMSGRCALLSSRKKS</sequence>